<keyword evidence="1" id="KW-0479">Metal-binding</keyword>
<dbReference type="Proteomes" id="UP001430356">
    <property type="component" value="Unassembled WGS sequence"/>
</dbReference>
<keyword evidence="1" id="KW-0862">Zinc</keyword>
<dbReference type="Pfam" id="PF00642">
    <property type="entry name" value="zf-CCCH"/>
    <property type="match status" value="1"/>
</dbReference>
<feature type="region of interest" description="Disordered" evidence="2">
    <location>
        <begin position="169"/>
        <end position="191"/>
    </location>
</feature>
<feature type="region of interest" description="Disordered" evidence="2">
    <location>
        <begin position="126"/>
        <end position="154"/>
    </location>
</feature>
<feature type="compositionally biased region" description="Pro residues" evidence="2">
    <location>
        <begin position="135"/>
        <end position="146"/>
    </location>
</feature>
<evidence type="ECO:0000256" key="2">
    <source>
        <dbReference type="SAM" id="MobiDB-lite"/>
    </source>
</evidence>
<keyword evidence="1" id="KW-0863">Zinc-finger</keyword>
<evidence type="ECO:0000313" key="5">
    <source>
        <dbReference type="Proteomes" id="UP001430356"/>
    </source>
</evidence>
<dbReference type="InterPro" id="IPR000571">
    <property type="entry name" value="Znf_CCCH"/>
</dbReference>
<gene>
    <name evidence="4" type="ORF">NESM_000471200</name>
</gene>
<evidence type="ECO:0000313" key="4">
    <source>
        <dbReference type="EMBL" id="KAK7195440.1"/>
    </source>
</evidence>
<feature type="domain" description="C3H1-type" evidence="3">
    <location>
        <begin position="295"/>
        <end position="323"/>
    </location>
</feature>
<dbReference type="GO" id="GO:0008270">
    <property type="term" value="F:zinc ion binding"/>
    <property type="evidence" value="ECO:0007669"/>
    <property type="project" value="UniProtKB-KW"/>
</dbReference>
<dbReference type="PANTHER" id="PTHR16465">
    <property type="entry name" value="NUCLEASE-RELATED"/>
    <property type="match status" value="1"/>
</dbReference>
<organism evidence="4 5">
    <name type="scientific">Novymonas esmeraldas</name>
    <dbReference type="NCBI Taxonomy" id="1808958"/>
    <lineage>
        <taxon>Eukaryota</taxon>
        <taxon>Discoba</taxon>
        <taxon>Euglenozoa</taxon>
        <taxon>Kinetoplastea</taxon>
        <taxon>Metakinetoplastina</taxon>
        <taxon>Trypanosomatida</taxon>
        <taxon>Trypanosomatidae</taxon>
        <taxon>Novymonas</taxon>
    </lineage>
</organism>
<keyword evidence="5" id="KW-1185">Reference proteome</keyword>
<feature type="region of interest" description="Disordered" evidence="2">
    <location>
        <begin position="247"/>
        <end position="282"/>
    </location>
</feature>
<proteinExistence type="predicted"/>
<accession>A0AAW0ER78</accession>
<sequence length="497" mass="51291">MDSDAPAALSPPPPPSLSAELGAALSEYVGRVSTSPPPFSVAEAMHVLSSFTGIPVHRAASALGCTAGANVGEAVTVSEATLHAGLEVLLRTVGDAEVWWDMPGVTLSGVPDAVSDIVGAVADRKGVAEQCSHTPPQPRSHRPPLPWSTSHERTDVSLKQLSLRPTLNSWGGRGVSTRSGTVSVPSSASPRCGSASVSLERVVAAALGELDALVDEEQCSILFHPDRRPSRLLSDASNEWDRCCTPGDGSRRVRGDALRSPSPVLPAHKPVENASRQPAPPTSTLAELDRFVQRGKTQKVCRQFVQMGRCAFGARCLYHHVCAAPAGTSVAAPLPLPPPTMTMTPLQGVALGEVEPGLGHTHERATAQWASVQQARSIHRLFDSGFVGGPPPPSASVSAHPPAPCVPTTVPEMWQAAAAVRLKSPGSGCCGGGGAASASVAASLTLSALTPRDLAAPLTPQSAPLLLWGQTLLAPSPVVATRVATRLPQGTPLSGAH</sequence>
<comment type="caution">
    <text evidence="4">The sequence shown here is derived from an EMBL/GenBank/DDBJ whole genome shotgun (WGS) entry which is preliminary data.</text>
</comment>
<dbReference type="PROSITE" id="PS50103">
    <property type="entry name" value="ZF_C3H1"/>
    <property type="match status" value="1"/>
</dbReference>
<feature type="compositionally biased region" description="Polar residues" evidence="2">
    <location>
        <begin position="176"/>
        <end position="189"/>
    </location>
</feature>
<dbReference type="AlphaFoldDB" id="A0AAW0ER78"/>
<feature type="zinc finger region" description="C3H1-type" evidence="1">
    <location>
        <begin position="295"/>
        <end position="323"/>
    </location>
</feature>
<evidence type="ECO:0000256" key="1">
    <source>
        <dbReference type="PROSITE-ProRule" id="PRU00723"/>
    </source>
</evidence>
<dbReference type="EMBL" id="JAECZO010000054">
    <property type="protein sequence ID" value="KAK7195440.1"/>
    <property type="molecule type" value="Genomic_DNA"/>
</dbReference>
<name>A0AAW0ER78_9TRYP</name>
<protein>
    <submittedName>
        <fullName evidence="4">Zinc finger C-x8-C-x5-C-x3-H type (And similar)</fullName>
    </submittedName>
</protein>
<reference evidence="4 5" key="1">
    <citation type="journal article" date="2021" name="MBio">
        <title>A New Model Trypanosomatid, Novymonas esmeraldas: Genomic Perception of Its 'Candidatus Pandoraea novymonadis' Endosymbiont.</title>
        <authorList>
            <person name="Zakharova A."/>
            <person name="Saura A."/>
            <person name="Butenko A."/>
            <person name="Podesvova L."/>
            <person name="Warmusova S."/>
            <person name="Kostygov A.Y."/>
            <person name="Nenarokova A."/>
            <person name="Lukes J."/>
            <person name="Opperdoes F.R."/>
            <person name="Yurchenko V."/>
        </authorList>
    </citation>
    <scope>NUCLEOTIDE SEQUENCE [LARGE SCALE GENOMIC DNA]</scope>
    <source>
        <strain evidence="4 5">E262AT.01</strain>
    </source>
</reference>
<dbReference type="GO" id="GO:0005689">
    <property type="term" value="C:U12-type spliceosomal complex"/>
    <property type="evidence" value="ECO:0007669"/>
    <property type="project" value="TreeGrafter"/>
</dbReference>
<dbReference type="PANTHER" id="PTHR16465:SF0">
    <property type="entry name" value="ZINC FINGER MATRIN-TYPE PROTEIN 5"/>
    <property type="match status" value="1"/>
</dbReference>
<evidence type="ECO:0000259" key="3">
    <source>
        <dbReference type="PROSITE" id="PS50103"/>
    </source>
</evidence>